<accession>A0ABQ3EB67</accession>
<proteinExistence type="predicted"/>
<evidence type="ECO:0000256" key="1">
    <source>
        <dbReference type="SAM" id="MobiDB-lite"/>
    </source>
</evidence>
<sequence>MWDLSSEKADAAVVEGIDQRVVVEFGGDRAMPTTPWSSPLDGTLSMPAGPIVRFFATGVVAGYCARPSRTDRLAEAVRAVEDLLVGEERRDVVGRHDRAKRMGQRTATWPRLDSHHSFEGRASS</sequence>
<protein>
    <submittedName>
        <fullName evidence="2">Uncharacterized protein</fullName>
    </submittedName>
</protein>
<feature type="region of interest" description="Disordered" evidence="1">
    <location>
        <begin position="94"/>
        <end position="124"/>
    </location>
</feature>
<dbReference type="RefSeq" id="WP_138896497.1">
    <property type="nucleotide sequence ID" value="NZ_VBVW01000183.1"/>
</dbReference>
<gene>
    <name evidence="2" type="ORF">GCM10010346_61180</name>
</gene>
<keyword evidence="3" id="KW-1185">Reference proteome</keyword>
<comment type="caution">
    <text evidence="2">The sequence shown here is derived from an EMBL/GenBank/DDBJ whole genome shotgun (WGS) entry which is preliminary data.</text>
</comment>
<evidence type="ECO:0000313" key="3">
    <source>
        <dbReference type="Proteomes" id="UP000599437"/>
    </source>
</evidence>
<organism evidence="2 3">
    <name type="scientific">Streptomyces chryseus</name>
    <dbReference type="NCBI Taxonomy" id="68186"/>
    <lineage>
        <taxon>Bacteria</taxon>
        <taxon>Bacillati</taxon>
        <taxon>Actinomycetota</taxon>
        <taxon>Actinomycetes</taxon>
        <taxon>Kitasatosporales</taxon>
        <taxon>Streptomycetaceae</taxon>
        <taxon>Streptomyces</taxon>
    </lineage>
</organism>
<reference evidence="3" key="1">
    <citation type="journal article" date="2019" name="Int. J. Syst. Evol. Microbiol.">
        <title>The Global Catalogue of Microorganisms (GCM) 10K type strain sequencing project: providing services to taxonomists for standard genome sequencing and annotation.</title>
        <authorList>
            <consortium name="The Broad Institute Genomics Platform"/>
            <consortium name="The Broad Institute Genome Sequencing Center for Infectious Disease"/>
            <person name="Wu L."/>
            <person name="Ma J."/>
        </authorList>
    </citation>
    <scope>NUCLEOTIDE SEQUENCE [LARGE SCALE GENOMIC DNA]</scope>
    <source>
        <strain evidence="3">JCM 4737</strain>
    </source>
</reference>
<dbReference type="Proteomes" id="UP000599437">
    <property type="component" value="Unassembled WGS sequence"/>
</dbReference>
<dbReference type="EMBL" id="BMVO01000034">
    <property type="protein sequence ID" value="GHB29429.1"/>
    <property type="molecule type" value="Genomic_DNA"/>
</dbReference>
<evidence type="ECO:0000313" key="2">
    <source>
        <dbReference type="EMBL" id="GHB29429.1"/>
    </source>
</evidence>
<feature type="compositionally biased region" description="Basic and acidic residues" evidence="1">
    <location>
        <begin position="112"/>
        <end position="124"/>
    </location>
</feature>
<name>A0ABQ3EB67_9ACTN</name>